<gene>
    <name evidence="1" type="ORF">P7680_04605</name>
</gene>
<dbReference type="RefSeq" id="WP_181846359.1">
    <property type="nucleotide sequence ID" value="NZ_JARSBO010000002.1"/>
</dbReference>
<proteinExistence type="predicted"/>
<comment type="caution">
    <text evidence="1">The sequence shown here is derived from an EMBL/GenBank/DDBJ whole genome shotgun (WGS) entry which is preliminary data.</text>
</comment>
<evidence type="ECO:0000313" key="1">
    <source>
        <dbReference type="EMBL" id="MDG4718265.1"/>
    </source>
</evidence>
<sequence length="46" mass="5134">MQCIDLGLNIAIRPGNKGCPHCRPHLSSKARLFTDMVAEEYAEAEF</sequence>
<keyword evidence="2" id="KW-1185">Reference proteome</keyword>
<protein>
    <submittedName>
        <fullName evidence="1">Uncharacterized protein</fullName>
    </submittedName>
</protein>
<dbReference type="EMBL" id="JARSBO010000002">
    <property type="protein sequence ID" value="MDG4718265.1"/>
    <property type="molecule type" value="Genomic_DNA"/>
</dbReference>
<organism evidence="1 2">
    <name type="scientific">Thalassospira aquimaris</name>
    <dbReference type="NCBI Taxonomy" id="3037796"/>
    <lineage>
        <taxon>Bacteria</taxon>
        <taxon>Pseudomonadati</taxon>
        <taxon>Pseudomonadota</taxon>
        <taxon>Alphaproteobacteria</taxon>
        <taxon>Rhodospirillales</taxon>
        <taxon>Thalassospiraceae</taxon>
        <taxon>Thalassospira</taxon>
    </lineage>
</organism>
<name>A0ABT6G875_9PROT</name>
<dbReference type="Proteomes" id="UP001529180">
    <property type="component" value="Unassembled WGS sequence"/>
</dbReference>
<evidence type="ECO:0000313" key="2">
    <source>
        <dbReference type="Proteomes" id="UP001529180"/>
    </source>
</evidence>
<accession>A0ABT6G875</accession>
<reference evidence="1 2" key="1">
    <citation type="submission" date="2023-03" db="EMBL/GenBank/DDBJ databases">
        <title>Strain FZY0004 represents a novel species in the genus Thalassospira isolated from seawater.</title>
        <authorList>
            <person name="Fu Z.-Y."/>
        </authorList>
    </citation>
    <scope>NUCLEOTIDE SEQUENCE [LARGE SCALE GENOMIC DNA]</scope>
    <source>
        <strain evidence="1 2">FZY0004</strain>
    </source>
</reference>